<comment type="caution">
    <text evidence="9">Lacks conserved residue(s) required for the propagation of feature annotation.</text>
</comment>
<dbReference type="Gene3D" id="3.60.110.10">
    <property type="entry name" value="Carbon-nitrogen hydrolase"/>
    <property type="match status" value="1"/>
</dbReference>
<comment type="function">
    <text evidence="9">Catalyzes the phospholipid dependent N-acylation of the N-terminal cysteine of apolipoprotein, the last step in lipoprotein maturation.</text>
</comment>
<dbReference type="Pfam" id="PF00795">
    <property type="entry name" value="CN_hydrolase"/>
    <property type="match status" value="1"/>
</dbReference>
<dbReference type="Pfam" id="PF20154">
    <property type="entry name" value="LNT_N"/>
    <property type="match status" value="1"/>
</dbReference>
<keyword evidence="4 9" id="KW-0808">Transferase</keyword>
<dbReference type="EC" id="2.3.1.269" evidence="9"/>
<dbReference type="InterPro" id="IPR045378">
    <property type="entry name" value="LNT_N"/>
</dbReference>
<dbReference type="AlphaFoldDB" id="A0AA41YLI4"/>
<protein>
    <recommendedName>
        <fullName evidence="9">Apolipoprotein N-acyltransferase</fullName>
        <shortName evidence="9">ALP N-acyltransferase</shortName>
        <ecNumber evidence="9">2.3.1.269</ecNumber>
    </recommendedName>
</protein>
<gene>
    <name evidence="9 11" type="primary">lnt</name>
    <name evidence="11" type="ORF">OL599_08580</name>
</gene>
<dbReference type="InterPro" id="IPR004563">
    <property type="entry name" value="Apolipo_AcylTrfase"/>
</dbReference>
<comment type="catalytic activity">
    <reaction evidence="9">
        <text>N-terminal S-1,2-diacyl-sn-glyceryl-L-cysteinyl-[lipoprotein] + a glycerophospholipid = N-acyl-S-1,2-diacyl-sn-glyceryl-L-cysteinyl-[lipoprotein] + a 2-acyl-sn-glycero-3-phospholipid + H(+)</text>
        <dbReference type="Rhea" id="RHEA:48228"/>
        <dbReference type="Rhea" id="RHEA-COMP:14681"/>
        <dbReference type="Rhea" id="RHEA-COMP:14684"/>
        <dbReference type="ChEBI" id="CHEBI:15378"/>
        <dbReference type="ChEBI" id="CHEBI:136912"/>
        <dbReference type="ChEBI" id="CHEBI:140656"/>
        <dbReference type="ChEBI" id="CHEBI:140657"/>
        <dbReference type="ChEBI" id="CHEBI:140660"/>
        <dbReference type="EC" id="2.3.1.269"/>
    </reaction>
</comment>
<keyword evidence="6 9" id="KW-1133">Transmembrane helix</keyword>
<dbReference type="CDD" id="cd07571">
    <property type="entry name" value="ALP_N-acyl_transferase"/>
    <property type="match status" value="1"/>
</dbReference>
<comment type="subcellular location">
    <subcellularLocation>
        <location evidence="1 9">Cell membrane</location>
        <topology evidence="1 9">Multi-pass membrane protein</topology>
    </subcellularLocation>
</comment>
<dbReference type="PROSITE" id="PS50263">
    <property type="entry name" value="CN_HYDROLASE"/>
    <property type="match status" value="1"/>
</dbReference>
<proteinExistence type="inferred from homology"/>
<dbReference type="GO" id="GO:0016410">
    <property type="term" value="F:N-acyltransferase activity"/>
    <property type="evidence" value="ECO:0007669"/>
    <property type="project" value="UniProtKB-UniRule"/>
</dbReference>
<dbReference type="HAMAP" id="MF_01148">
    <property type="entry name" value="Lnt"/>
    <property type="match status" value="1"/>
</dbReference>
<dbReference type="PANTHER" id="PTHR38686">
    <property type="entry name" value="APOLIPOPROTEIN N-ACYLTRANSFERASE"/>
    <property type="match status" value="1"/>
</dbReference>
<evidence type="ECO:0000259" key="10">
    <source>
        <dbReference type="PROSITE" id="PS50263"/>
    </source>
</evidence>
<comment type="pathway">
    <text evidence="9">Protein modification; lipoprotein biosynthesis (N-acyl transfer).</text>
</comment>
<evidence type="ECO:0000313" key="11">
    <source>
        <dbReference type="EMBL" id="MCW3474641.1"/>
    </source>
</evidence>
<keyword evidence="3 9" id="KW-1003">Cell membrane</keyword>
<evidence type="ECO:0000256" key="3">
    <source>
        <dbReference type="ARBA" id="ARBA00022475"/>
    </source>
</evidence>
<keyword evidence="8 9" id="KW-0012">Acyltransferase</keyword>
<feature type="domain" description="CN hydrolase" evidence="10">
    <location>
        <begin position="225"/>
        <end position="471"/>
    </location>
</feature>
<evidence type="ECO:0000256" key="2">
    <source>
        <dbReference type="ARBA" id="ARBA00010065"/>
    </source>
</evidence>
<evidence type="ECO:0000313" key="12">
    <source>
        <dbReference type="Proteomes" id="UP001165679"/>
    </source>
</evidence>
<reference evidence="11" key="2">
    <citation type="submission" date="2022-10" db="EMBL/GenBank/DDBJ databases">
        <authorList>
            <person name="Trinh H.N."/>
        </authorList>
    </citation>
    <scope>NUCLEOTIDE SEQUENCE</scope>
    <source>
        <strain evidence="11">RN2-1</strain>
    </source>
</reference>
<comment type="caution">
    <text evidence="11">The sequence shown here is derived from an EMBL/GenBank/DDBJ whole genome shotgun (WGS) entry which is preliminary data.</text>
</comment>
<evidence type="ECO:0000256" key="1">
    <source>
        <dbReference type="ARBA" id="ARBA00004651"/>
    </source>
</evidence>
<evidence type="ECO:0000256" key="9">
    <source>
        <dbReference type="HAMAP-Rule" id="MF_01148"/>
    </source>
</evidence>
<keyword evidence="7 9" id="KW-0472">Membrane</keyword>
<evidence type="ECO:0000256" key="4">
    <source>
        <dbReference type="ARBA" id="ARBA00022679"/>
    </source>
</evidence>
<evidence type="ECO:0000256" key="5">
    <source>
        <dbReference type="ARBA" id="ARBA00022692"/>
    </source>
</evidence>
<dbReference type="Proteomes" id="UP001165679">
    <property type="component" value="Unassembled WGS sequence"/>
</dbReference>
<keyword evidence="5 9" id="KW-0812">Transmembrane</keyword>
<dbReference type="PANTHER" id="PTHR38686:SF1">
    <property type="entry name" value="APOLIPOPROTEIN N-ACYLTRANSFERASE"/>
    <property type="match status" value="1"/>
</dbReference>
<dbReference type="GO" id="GO:0042158">
    <property type="term" value="P:lipoprotein biosynthetic process"/>
    <property type="evidence" value="ECO:0007669"/>
    <property type="project" value="UniProtKB-UniRule"/>
</dbReference>
<sequence>MRWLGALRGWRAHAAAGALGVLSAVALPPMHAVPVLLLTVPGLLALLGAQARVRGAALVGFWFGFGHHLLGLYWITEAILVEAARFWWLVPLAVPALAAVMALFIAAPCAAARAVPGGWPRVLVLAGAWVAADLGRQFIATGFPWNPWGSVWALPGAAGDVFLQPAALVGVHGLTLATLLLAAAPALGRRAVVACGAVLAAWAGFGLWRLDLPAPAPPGVTVVLAQGNIPQGQKWDREFVTGTFSRYLVLTRDGLAQAQRRFPGQAAAVVWPETASPYLMESDPNARAAVASVAQVGGMSVPALIGSVRFDAAQRPRNSLMAMLGAGPPAAIYDKWHLVPFGEYQPDWFPLPIQIVPGGGFARGPGPRTLRVPGLPAFGALICYEAIFPAQAVDPTDRPDWLVNVTNDAWFGNSTGPRQHLAAARMRAVEEGLPLLRAANTGISAAFNALGREQGRLSMNVTGVLVVALPGKLPPPFFARFGLVVPAMLVVIATVIGMLLAHANSKRIKF</sequence>
<name>A0AA41YLI4_9PROT</name>
<feature type="transmembrane region" description="Helical" evidence="9">
    <location>
        <begin position="191"/>
        <end position="208"/>
    </location>
</feature>
<dbReference type="InterPro" id="IPR003010">
    <property type="entry name" value="C-N_Hydrolase"/>
</dbReference>
<dbReference type="EMBL" id="JAPDNT010000004">
    <property type="protein sequence ID" value="MCW3474641.1"/>
    <property type="molecule type" value="Genomic_DNA"/>
</dbReference>
<dbReference type="NCBIfam" id="TIGR00546">
    <property type="entry name" value="lnt"/>
    <property type="match status" value="1"/>
</dbReference>
<evidence type="ECO:0000256" key="6">
    <source>
        <dbReference type="ARBA" id="ARBA00022989"/>
    </source>
</evidence>
<evidence type="ECO:0000256" key="7">
    <source>
        <dbReference type="ARBA" id="ARBA00023136"/>
    </source>
</evidence>
<comment type="similarity">
    <text evidence="2 9">Belongs to the CN hydrolase family. Apolipoprotein N-acyltransferase subfamily.</text>
</comment>
<dbReference type="SUPFAM" id="SSF56317">
    <property type="entry name" value="Carbon-nitrogen hydrolase"/>
    <property type="match status" value="1"/>
</dbReference>
<feature type="transmembrane region" description="Helical" evidence="9">
    <location>
        <begin position="165"/>
        <end position="184"/>
    </location>
</feature>
<feature type="transmembrane region" description="Helical" evidence="9">
    <location>
        <begin position="87"/>
        <end position="110"/>
    </location>
</feature>
<organism evidence="11 12">
    <name type="scientific">Limobrevibacterium gyesilva</name>
    <dbReference type="NCBI Taxonomy" id="2991712"/>
    <lineage>
        <taxon>Bacteria</taxon>
        <taxon>Pseudomonadati</taxon>
        <taxon>Pseudomonadota</taxon>
        <taxon>Alphaproteobacteria</taxon>
        <taxon>Acetobacterales</taxon>
        <taxon>Acetobacteraceae</taxon>
        <taxon>Limobrevibacterium</taxon>
    </lineage>
</organism>
<keyword evidence="12" id="KW-1185">Reference proteome</keyword>
<accession>A0AA41YLI4</accession>
<dbReference type="RefSeq" id="WP_264713281.1">
    <property type="nucleotide sequence ID" value="NZ_JAPDNT010000004.1"/>
</dbReference>
<feature type="transmembrane region" description="Helical" evidence="9">
    <location>
        <begin position="56"/>
        <end position="75"/>
    </location>
</feature>
<evidence type="ECO:0000256" key="8">
    <source>
        <dbReference type="ARBA" id="ARBA00023315"/>
    </source>
</evidence>
<reference evidence="11" key="1">
    <citation type="submission" date="2022-09" db="EMBL/GenBank/DDBJ databases">
        <title>Rhodovastum sp. nov. RN2-1 isolated from soil in Seongnam, South Korea.</title>
        <authorList>
            <person name="Le N.T."/>
        </authorList>
    </citation>
    <scope>NUCLEOTIDE SEQUENCE</scope>
    <source>
        <strain evidence="11">RN2-1</strain>
    </source>
</reference>
<dbReference type="GO" id="GO:0005886">
    <property type="term" value="C:plasma membrane"/>
    <property type="evidence" value="ECO:0007669"/>
    <property type="project" value="UniProtKB-SubCell"/>
</dbReference>
<feature type="transmembrane region" description="Helical" evidence="9">
    <location>
        <begin position="477"/>
        <end position="501"/>
    </location>
</feature>
<dbReference type="InterPro" id="IPR036526">
    <property type="entry name" value="C-N_Hydrolase_sf"/>
</dbReference>